<dbReference type="EMBL" id="JABKKE010000011">
    <property type="protein sequence ID" value="NPE14249.1"/>
    <property type="molecule type" value="Genomic_DNA"/>
</dbReference>
<comment type="caution">
    <text evidence="2">The sequence shown here is derived from an EMBL/GenBank/DDBJ whole genome shotgun (WGS) entry which is preliminary data.</text>
</comment>
<evidence type="ECO:0000313" key="3">
    <source>
        <dbReference type="Proteomes" id="UP001193734"/>
    </source>
</evidence>
<dbReference type="SUPFAM" id="SSF56300">
    <property type="entry name" value="Metallo-dependent phosphatases"/>
    <property type="match status" value="1"/>
</dbReference>
<dbReference type="InterPro" id="IPR004843">
    <property type="entry name" value="Calcineurin-like_PHP"/>
</dbReference>
<gene>
    <name evidence="2" type="ORF">HPS55_07900</name>
</gene>
<dbReference type="Proteomes" id="UP001193734">
    <property type="component" value="Unassembled WGS sequence"/>
</dbReference>
<name>A0ABX2AU40_9BACT</name>
<protein>
    <submittedName>
        <fullName evidence="2">Metallophosphoesterase</fullName>
    </submittedName>
</protein>
<dbReference type="InterPro" id="IPR051918">
    <property type="entry name" value="STPP_CPPED1"/>
</dbReference>
<sequence length="266" mass="30497">MNRLTIFLSCMSIAGCSGVFDYHPYDVRFDGEKDINSHNISRIEEDCRDKESLTVAFISDSHGWYGDTEDMIADINSHPDVDFVVHGGDLTDCGTTKEYIWQRDRLARLKVPYVALIGNHDFLGTGNETYSVMYGKMDFSFIAGRIKFVCLNTNATEYDYLAAVPNLDYMEEQHTADSALFDRSVVCMHARPYCEQFNNNVAKAFQLYIRTFPGLLFCVNGHDHCLQIEEIYDDGIIYYGVPSANRRSYLLFNITKDGYTYEVIHF</sequence>
<dbReference type="PANTHER" id="PTHR43143:SF1">
    <property type="entry name" value="SERINE_THREONINE-PROTEIN PHOSPHATASE CPPED1"/>
    <property type="match status" value="1"/>
</dbReference>
<dbReference type="Gene3D" id="3.60.21.10">
    <property type="match status" value="1"/>
</dbReference>
<dbReference type="InterPro" id="IPR029052">
    <property type="entry name" value="Metallo-depent_PP-like"/>
</dbReference>
<accession>A0ABX2AU40</accession>
<dbReference type="PANTHER" id="PTHR43143">
    <property type="entry name" value="METALLOPHOSPHOESTERASE, CALCINEURIN SUPERFAMILY"/>
    <property type="match status" value="1"/>
</dbReference>
<dbReference type="Pfam" id="PF00149">
    <property type="entry name" value="Metallophos"/>
    <property type="match status" value="1"/>
</dbReference>
<proteinExistence type="predicted"/>
<organism evidence="2 3">
    <name type="scientific">Xylanibacter rodentium</name>
    <dbReference type="NCBI Taxonomy" id="2736289"/>
    <lineage>
        <taxon>Bacteria</taxon>
        <taxon>Pseudomonadati</taxon>
        <taxon>Bacteroidota</taxon>
        <taxon>Bacteroidia</taxon>
        <taxon>Bacteroidales</taxon>
        <taxon>Prevotellaceae</taxon>
        <taxon>Xylanibacter</taxon>
    </lineage>
</organism>
<reference evidence="2 3" key="1">
    <citation type="submission" date="2020-05" db="EMBL/GenBank/DDBJ databases">
        <title>Distinct polysaccharide utilization as determinants for interspecies competition between intestinal Prevotella spp.</title>
        <authorList>
            <person name="Galvez E.J.C."/>
            <person name="Iljazovic A."/>
            <person name="Strowig T."/>
        </authorList>
    </citation>
    <scope>NUCLEOTIDE SEQUENCE [LARGE SCALE GENOMIC DNA]</scope>
    <source>
        <strain evidence="2 3">PROD</strain>
    </source>
</reference>
<dbReference type="RefSeq" id="WP_172177510.1">
    <property type="nucleotide sequence ID" value="NZ_CASGIA010000018.1"/>
</dbReference>
<feature type="domain" description="Calcineurin-like phosphoesterase" evidence="1">
    <location>
        <begin position="54"/>
        <end position="225"/>
    </location>
</feature>
<keyword evidence="3" id="KW-1185">Reference proteome</keyword>
<dbReference type="GeneID" id="82157689"/>
<evidence type="ECO:0000313" key="2">
    <source>
        <dbReference type="EMBL" id="NPE14249.1"/>
    </source>
</evidence>
<dbReference type="PROSITE" id="PS51257">
    <property type="entry name" value="PROKAR_LIPOPROTEIN"/>
    <property type="match status" value="1"/>
</dbReference>
<evidence type="ECO:0000259" key="1">
    <source>
        <dbReference type="Pfam" id="PF00149"/>
    </source>
</evidence>